<dbReference type="EMBL" id="LSMT01000561">
    <property type="protein sequence ID" value="PFX16249.1"/>
    <property type="molecule type" value="Genomic_DNA"/>
</dbReference>
<dbReference type="InterPro" id="IPR052925">
    <property type="entry name" value="Phage_Integrase-like_Recomb"/>
</dbReference>
<dbReference type="AlphaFoldDB" id="A0A2B4RHG7"/>
<dbReference type="SUPFAM" id="SSF47823">
    <property type="entry name" value="lambda integrase-like, N-terminal domain"/>
    <property type="match status" value="1"/>
</dbReference>
<evidence type="ECO:0000259" key="4">
    <source>
        <dbReference type="PROSITE" id="PS50158"/>
    </source>
</evidence>
<dbReference type="InterPro" id="IPR036875">
    <property type="entry name" value="Znf_CCHC_sf"/>
</dbReference>
<dbReference type="Proteomes" id="UP000225706">
    <property type="component" value="Unassembled WGS sequence"/>
</dbReference>
<feature type="region of interest" description="Disordered" evidence="3">
    <location>
        <begin position="467"/>
        <end position="492"/>
    </location>
</feature>
<protein>
    <recommendedName>
        <fullName evidence="4">CCHC-type domain-containing protein</fullName>
    </recommendedName>
</protein>
<dbReference type="PANTHER" id="PTHR34605">
    <property type="entry name" value="PHAGE_INTEGRASE DOMAIN-CONTAINING PROTEIN"/>
    <property type="match status" value="1"/>
</dbReference>
<organism evidence="5 6">
    <name type="scientific">Stylophora pistillata</name>
    <name type="common">Smooth cauliflower coral</name>
    <dbReference type="NCBI Taxonomy" id="50429"/>
    <lineage>
        <taxon>Eukaryota</taxon>
        <taxon>Metazoa</taxon>
        <taxon>Cnidaria</taxon>
        <taxon>Anthozoa</taxon>
        <taxon>Hexacorallia</taxon>
        <taxon>Scleractinia</taxon>
        <taxon>Astrocoeniina</taxon>
        <taxon>Pocilloporidae</taxon>
        <taxon>Stylophora</taxon>
    </lineage>
</organism>
<evidence type="ECO:0000256" key="2">
    <source>
        <dbReference type="PROSITE-ProRule" id="PRU00047"/>
    </source>
</evidence>
<evidence type="ECO:0000256" key="3">
    <source>
        <dbReference type="SAM" id="MobiDB-lite"/>
    </source>
</evidence>
<dbReference type="Pfam" id="PF00098">
    <property type="entry name" value="zf-CCHC"/>
    <property type="match status" value="1"/>
</dbReference>
<evidence type="ECO:0000313" key="5">
    <source>
        <dbReference type="EMBL" id="PFX16249.1"/>
    </source>
</evidence>
<evidence type="ECO:0000313" key="6">
    <source>
        <dbReference type="Proteomes" id="UP000225706"/>
    </source>
</evidence>
<dbReference type="Gene3D" id="1.10.150.130">
    <property type="match status" value="1"/>
</dbReference>
<dbReference type="InterPro" id="IPR001878">
    <property type="entry name" value="Znf_CCHC"/>
</dbReference>
<dbReference type="PANTHER" id="PTHR34605:SF6">
    <property type="entry name" value="TYR RECOMBINASE DOMAIN-CONTAINING PROTEIN"/>
    <property type="match status" value="1"/>
</dbReference>
<dbReference type="SUPFAM" id="SSF57756">
    <property type="entry name" value="Retrovirus zinc finger-like domains"/>
    <property type="match status" value="1"/>
</dbReference>
<dbReference type="Gene3D" id="4.10.60.10">
    <property type="entry name" value="Zinc finger, CCHC-type"/>
    <property type="match status" value="1"/>
</dbReference>
<sequence>MTPPAKMIYSVSPRMTNKSLGSKCLAGKDLNNNVKAGTAPADQEQSSTRNIAATAYPRKEEKRAKTYLRGQDQPGRKRDHKALQRHKEKGTCPQSLKYRARAKIRADEDFKKEIKQISNNAEQETVKAIMCFHEREIQKRKRAKTAGTLNNKNCSTIESARVAQAESSQDNVTIETVEKIAVNLQEQIAQFGTVKSDYGWTVIQEYKKNDLADDLDDEKIIRAEARARTKQISQRVKSRMTASRREFPKSQPVAAVSNTDLSSALRPIPTIDAQFRNQTRPGSCFACDKPGHWRAQCPLLAAKSRPEIFQEGLWKDTSFKDPDLQSLSSRLQTTILLARAPRTVNMYDRAFRKWKEFALRKQELSYFPANPMHVAVYLRHVLESTRSIASVDTAFYSIKWAHESAGLVSSTDNPLVNRVRDAAKRILGTNRGNRKEPLSIEILKDIIDGSDLSNTLQLRNVVETSVTTTDNIPSQDYTHPDDQTTPSHIPFE</sequence>
<name>A0A2B4RHG7_STYPI</name>
<accession>A0A2B4RHG7</accession>
<gene>
    <name evidence="5" type="ORF">AWC38_SpisGene19485</name>
</gene>
<dbReference type="OrthoDB" id="5983106at2759"/>
<reference evidence="6" key="1">
    <citation type="journal article" date="2017" name="bioRxiv">
        <title>Comparative analysis of the genomes of Stylophora pistillata and Acropora digitifera provides evidence for extensive differences between species of corals.</title>
        <authorList>
            <person name="Voolstra C.R."/>
            <person name="Li Y."/>
            <person name="Liew Y.J."/>
            <person name="Baumgarten S."/>
            <person name="Zoccola D."/>
            <person name="Flot J.-F."/>
            <person name="Tambutte S."/>
            <person name="Allemand D."/>
            <person name="Aranda M."/>
        </authorList>
    </citation>
    <scope>NUCLEOTIDE SEQUENCE [LARGE SCALE GENOMIC DNA]</scope>
</reference>
<keyword evidence="2" id="KW-0862">Zinc</keyword>
<dbReference type="PROSITE" id="PS50158">
    <property type="entry name" value="ZF_CCHC"/>
    <property type="match status" value="1"/>
</dbReference>
<dbReference type="GO" id="GO:0008270">
    <property type="term" value="F:zinc ion binding"/>
    <property type="evidence" value="ECO:0007669"/>
    <property type="project" value="UniProtKB-KW"/>
</dbReference>
<keyword evidence="1" id="KW-0238">DNA-binding</keyword>
<keyword evidence="6" id="KW-1185">Reference proteome</keyword>
<keyword evidence="2" id="KW-0479">Metal-binding</keyword>
<feature type="domain" description="CCHC-type" evidence="4">
    <location>
        <begin position="284"/>
        <end position="298"/>
    </location>
</feature>
<dbReference type="SMART" id="SM00343">
    <property type="entry name" value="ZnF_C2HC"/>
    <property type="match status" value="1"/>
</dbReference>
<feature type="compositionally biased region" description="Basic residues" evidence="3">
    <location>
        <begin position="77"/>
        <end position="88"/>
    </location>
</feature>
<keyword evidence="2" id="KW-0863">Zinc-finger</keyword>
<dbReference type="GO" id="GO:0003677">
    <property type="term" value="F:DNA binding"/>
    <property type="evidence" value="ECO:0007669"/>
    <property type="project" value="UniProtKB-KW"/>
</dbReference>
<comment type="caution">
    <text evidence="5">The sequence shown here is derived from an EMBL/GenBank/DDBJ whole genome shotgun (WGS) entry which is preliminary data.</text>
</comment>
<proteinExistence type="predicted"/>
<feature type="region of interest" description="Disordered" evidence="3">
    <location>
        <begin position="18"/>
        <end position="91"/>
    </location>
</feature>
<dbReference type="InterPro" id="IPR010998">
    <property type="entry name" value="Integrase_recombinase_N"/>
</dbReference>
<evidence type="ECO:0000256" key="1">
    <source>
        <dbReference type="ARBA" id="ARBA00023125"/>
    </source>
</evidence>